<protein>
    <recommendedName>
        <fullName evidence="3">AB hydrolase-1 domain-containing protein</fullName>
    </recommendedName>
</protein>
<feature type="transmembrane region" description="Helical" evidence="2">
    <location>
        <begin position="83"/>
        <end position="107"/>
    </location>
</feature>
<name>A0A7S1KSI4_9EUKA</name>
<accession>A0A7S1KSI4</accession>
<evidence type="ECO:0000259" key="3">
    <source>
        <dbReference type="Pfam" id="PF00561"/>
    </source>
</evidence>
<dbReference type="InterPro" id="IPR000073">
    <property type="entry name" value="AB_hydrolase_1"/>
</dbReference>
<dbReference type="SUPFAM" id="SSF53474">
    <property type="entry name" value="alpha/beta-Hydrolases"/>
    <property type="match status" value="1"/>
</dbReference>
<evidence type="ECO:0000256" key="2">
    <source>
        <dbReference type="SAM" id="Phobius"/>
    </source>
</evidence>
<evidence type="ECO:0000256" key="1">
    <source>
        <dbReference type="SAM" id="MobiDB-lite"/>
    </source>
</evidence>
<dbReference type="InterPro" id="IPR052920">
    <property type="entry name" value="DNA-binding_regulatory"/>
</dbReference>
<keyword evidence="2" id="KW-0812">Transmembrane</keyword>
<dbReference type="PANTHER" id="PTHR43358">
    <property type="entry name" value="ALPHA/BETA-HYDROLASE"/>
    <property type="match status" value="1"/>
</dbReference>
<keyword evidence="2" id="KW-0472">Membrane</keyword>
<keyword evidence="2" id="KW-1133">Transmembrane helix</keyword>
<dbReference type="Gene3D" id="3.40.50.1820">
    <property type="entry name" value="alpha/beta hydrolase"/>
    <property type="match status" value="1"/>
</dbReference>
<dbReference type="Pfam" id="PF00561">
    <property type="entry name" value="Abhydrolase_1"/>
    <property type="match status" value="1"/>
</dbReference>
<dbReference type="AlphaFoldDB" id="A0A7S1KSI4"/>
<evidence type="ECO:0000313" key="4">
    <source>
        <dbReference type="EMBL" id="CAD9084251.1"/>
    </source>
</evidence>
<feature type="domain" description="AB hydrolase-1" evidence="3">
    <location>
        <begin position="201"/>
        <end position="320"/>
    </location>
</feature>
<sequence length="474" mass="52987">MPRNVGRGPPITTTTPLQSDTDYLLAQSPQHRPPSPSSVTSDHVSDIDLSGKDLPTVQRQNQHPVWRIFHIVRRTCTGLGITCYIFSTLFLVSSFALLTAIVGYIGYKTAFFVPEGFCYGREGNTPFKWLPNTSCKYFDDMPLAQWQQYWRANHSVTQVQIESVVQDGVLQGQNVTLDSERMLSAWFYNASHSEVPPNGRAVVVVHGIRACKESYTALLPSAMLHKNGFHVLNIDLRNHGGSFRENWGTVTFGSEEHFDVYSAIHWLKENTQVHSDSIGVVGVSMGASTALIAWGRDRSIPALWADSPPCNVAKTIEYNAEGAFLFFSSGYAVWTICQAAPLWDNYACMPWPYDPLATSRLNLTQGALTEKEPKIPIGARAAFSRSAHFEHTERDFIVPLINSEQCVAEVNKTADIVTHYVGFDNSSVPPKHSEGKWVPCDHHVKTMLVDVADYERRLISFFKSNLRSGVEDEQ</sequence>
<dbReference type="InterPro" id="IPR029058">
    <property type="entry name" value="AB_hydrolase_fold"/>
</dbReference>
<proteinExistence type="predicted"/>
<feature type="region of interest" description="Disordered" evidence="1">
    <location>
        <begin position="1"/>
        <end position="45"/>
    </location>
</feature>
<reference evidence="4" key="1">
    <citation type="submission" date="2021-01" db="EMBL/GenBank/DDBJ databases">
        <authorList>
            <person name="Corre E."/>
            <person name="Pelletier E."/>
            <person name="Niang G."/>
            <person name="Scheremetjew M."/>
            <person name="Finn R."/>
            <person name="Kale V."/>
            <person name="Holt S."/>
            <person name="Cochrane G."/>
            <person name="Meng A."/>
            <person name="Brown T."/>
            <person name="Cohen L."/>
        </authorList>
    </citation>
    <scope>NUCLEOTIDE SEQUENCE</scope>
    <source>
        <strain evidence="4">WS</strain>
    </source>
</reference>
<gene>
    <name evidence="4" type="ORF">PCOS0759_LOCUS7505</name>
</gene>
<dbReference type="EMBL" id="HBGD01009107">
    <property type="protein sequence ID" value="CAD9084251.1"/>
    <property type="molecule type" value="Transcribed_RNA"/>
</dbReference>
<organism evidence="4">
    <name type="scientific">Percolomonas cosmopolitus</name>
    <dbReference type="NCBI Taxonomy" id="63605"/>
    <lineage>
        <taxon>Eukaryota</taxon>
        <taxon>Discoba</taxon>
        <taxon>Heterolobosea</taxon>
        <taxon>Tetramitia</taxon>
        <taxon>Eutetramitia</taxon>
        <taxon>Percolomonadidae</taxon>
        <taxon>Percolomonas</taxon>
    </lineage>
</organism>
<feature type="compositionally biased region" description="Polar residues" evidence="1">
    <location>
        <begin position="11"/>
        <end position="21"/>
    </location>
</feature>
<dbReference type="PANTHER" id="PTHR43358:SF4">
    <property type="entry name" value="ALPHA_BETA HYDROLASE FOLD-1 DOMAIN-CONTAINING PROTEIN"/>
    <property type="match status" value="1"/>
</dbReference>